<protein>
    <submittedName>
        <fullName evidence="1">Uncharacterized protein</fullName>
    </submittedName>
</protein>
<dbReference type="Proteomes" id="UP000387223">
    <property type="component" value="Unassembled WGS sequence"/>
</dbReference>
<proteinExistence type="predicted"/>
<organism evidence="1 2">
    <name type="scientific">Marinobacter salsuginis</name>
    <dbReference type="NCBI Taxonomy" id="418719"/>
    <lineage>
        <taxon>Bacteria</taxon>
        <taxon>Pseudomonadati</taxon>
        <taxon>Pseudomonadota</taxon>
        <taxon>Gammaproteobacteria</taxon>
        <taxon>Pseudomonadales</taxon>
        <taxon>Marinobacteraceae</taxon>
        <taxon>Marinobacter</taxon>
    </lineage>
</organism>
<dbReference type="RefSeq" id="WP_136631031.1">
    <property type="nucleotide sequence ID" value="NZ_BGZI01000020.1"/>
</dbReference>
<sequence length="137" mass="15755">MQRFLKEDATFRQDERENAAFQAVAKAWNQIHRLILAQGKPCTTNVIGHGIFFIFDGELLTHEWNRGHDQPDFNATHALYEFETDAGALEEVLEDMRQWLADPTFIFPESGEVTVDPSLNERLGFSPDNRFLTNISE</sequence>
<gene>
    <name evidence="1" type="ORF">MSSD14B_28020</name>
</gene>
<dbReference type="AlphaFoldDB" id="A0A5M3Q1L8"/>
<evidence type="ECO:0000313" key="2">
    <source>
        <dbReference type="Proteomes" id="UP000387223"/>
    </source>
</evidence>
<dbReference type="EMBL" id="BGZI01000020">
    <property type="protein sequence ID" value="GBO89134.1"/>
    <property type="molecule type" value="Genomic_DNA"/>
</dbReference>
<name>A0A5M3Q1L8_9GAMM</name>
<reference evidence="1 2" key="1">
    <citation type="journal article" date="2019" name="J. Gen. Appl. Microbiol.">
        <title>Aerobic degradation of cis-dichloroethene by the marine bacterium Marinobacter salsuginis strain 5N-3.</title>
        <authorList>
            <person name="Inoue Y."/>
            <person name="Fukunaga Y."/>
            <person name="Katsumata H."/>
            <person name="Ohji S."/>
            <person name="Hosoyama A."/>
            <person name="Mori K."/>
            <person name="Ando K."/>
        </authorList>
    </citation>
    <scope>NUCLEOTIDE SEQUENCE [LARGE SCALE GENOMIC DNA]</scope>
    <source>
        <strain evidence="1 2">NBRC 109114</strain>
    </source>
</reference>
<evidence type="ECO:0000313" key="1">
    <source>
        <dbReference type="EMBL" id="GBO89134.1"/>
    </source>
</evidence>
<comment type="caution">
    <text evidence="1">The sequence shown here is derived from an EMBL/GenBank/DDBJ whole genome shotgun (WGS) entry which is preliminary data.</text>
</comment>
<accession>A0A5M3Q1L8</accession>